<reference evidence="1 2" key="1">
    <citation type="submission" date="2013-02" db="EMBL/GenBank/DDBJ databases">
        <title>The Genome Annotation of Plasmodium falciparum Vietnam Oak-Knoll (FVO).</title>
        <authorList>
            <consortium name="The Broad Institute Genome Sequencing Platform"/>
            <consortium name="The Broad Institute Genome Sequencing Center for Infectious Disease"/>
            <person name="Neafsey D."/>
            <person name="Hoffman S."/>
            <person name="Volkman S."/>
            <person name="Rosenthal P."/>
            <person name="Walker B."/>
            <person name="Young S.K."/>
            <person name="Zeng Q."/>
            <person name="Gargeya S."/>
            <person name="Fitzgerald M."/>
            <person name="Haas B."/>
            <person name="Abouelleil A."/>
            <person name="Allen A.W."/>
            <person name="Alvarado L."/>
            <person name="Arachchi H.M."/>
            <person name="Berlin A.M."/>
            <person name="Chapman S.B."/>
            <person name="Gainer-Dewar J."/>
            <person name="Goldberg J."/>
            <person name="Griggs A."/>
            <person name="Gujja S."/>
            <person name="Hansen M."/>
            <person name="Howarth C."/>
            <person name="Imamovic A."/>
            <person name="Ireland A."/>
            <person name="Larimer J."/>
            <person name="McCowan C."/>
            <person name="Murphy C."/>
            <person name="Pearson M."/>
            <person name="Poon T.W."/>
            <person name="Priest M."/>
            <person name="Roberts A."/>
            <person name="Saif S."/>
            <person name="Shea T."/>
            <person name="Sisk P."/>
            <person name="Sykes S."/>
            <person name="Wortman J."/>
            <person name="Nusbaum C."/>
            <person name="Birren B."/>
        </authorList>
    </citation>
    <scope>NUCLEOTIDE SEQUENCE [LARGE SCALE GENOMIC DNA]</scope>
    <source>
        <strain evidence="2">Vietnam Oak-Knoll (FVO)</strain>
    </source>
</reference>
<protein>
    <submittedName>
        <fullName evidence="1">Uncharacterized protein</fullName>
    </submittedName>
</protein>
<evidence type="ECO:0000313" key="2">
    <source>
        <dbReference type="Proteomes" id="UP000030690"/>
    </source>
</evidence>
<dbReference type="EMBL" id="KI925081">
    <property type="protein sequence ID" value="ETW18028.1"/>
    <property type="molecule type" value="Genomic_DNA"/>
</dbReference>
<organism evidence="1 2">
    <name type="scientific">Plasmodium falciparum Vietnam Oak-Knoll</name>
    <name type="common">FVO</name>
    <dbReference type="NCBI Taxonomy" id="1036723"/>
    <lineage>
        <taxon>Eukaryota</taxon>
        <taxon>Sar</taxon>
        <taxon>Alveolata</taxon>
        <taxon>Apicomplexa</taxon>
        <taxon>Aconoidasida</taxon>
        <taxon>Haemosporida</taxon>
        <taxon>Plasmodiidae</taxon>
        <taxon>Plasmodium</taxon>
        <taxon>Plasmodium (Laverania)</taxon>
    </lineage>
</organism>
<dbReference type="Proteomes" id="UP000030690">
    <property type="component" value="Unassembled WGS sequence"/>
</dbReference>
<sequence>MNDTIFKIDGSEANISIEISGITRNVLDCIKENVN</sequence>
<accession>A0A024V4T2</accession>
<reference evidence="1 2" key="2">
    <citation type="submission" date="2013-02" db="EMBL/GenBank/DDBJ databases">
        <title>The Genome Sequence of Plasmodium falciparum Vietnam Oak-Knoll (FVO).</title>
        <authorList>
            <consortium name="The Broad Institute Genome Sequencing Platform"/>
            <consortium name="The Broad Institute Genome Sequencing Center for Infectious Disease"/>
            <person name="Neafsey D."/>
            <person name="Cheeseman I."/>
            <person name="Volkman S."/>
            <person name="Adams J."/>
            <person name="Walker B."/>
            <person name="Young S.K."/>
            <person name="Zeng Q."/>
            <person name="Gargeya S."/>
            <person name="Fitzgerald M."/>
            <person name="Haas B."/>
            <person name="Abouelleil A."/>
            <person name="Alvarado L."/>
            <person name="Arachchi H.M."/>
            <person name="Berlin A.M."/>
            <person name="Chapman S.B."/>
            <person name="Dewar J."/>
            <person name="Goldberg J."/>
            <person name="Griggs A."/>
            <person name="Gujja S."/>
            <person name="Hansen M."/>
            <person name="Howarth C."/>
            <person name="Imamovic A."/>
            <person name="Larimer J."/>
            <person name="McCowan C."/>
            <person name="Murphy C."/>
            <person name="Neiman D."/>
            <person name="Pearson M."/>
            <person name="Priest M."/>
            <person name="Roberts A."/>
            <person name="Saif S."/>
            <person name="Shea T."/>
            <person name="Sisk P."/>
            <person name="Sykes S."/>
            <person name="Wortman J."/>
            <person name="Nusbaum C."/>
            <person name="Birren B."/>
        </authorList>
    </citation>
    <scope>NUCLEOTIDE SEQUENCE [LARGE SCALE GENOMIC DNA]</scope>
    <source>
        <strain evidence="2">Vietnam Oak-Knoll (FVO)</strain>
    </source>
</reference>
<proteinExistence type="predicted"/>
<evidence type="ECO:0000313" key="1">
    <source>
        <dbReference type="EMBL" id="ETW18028.1"/>
    </source>
</evidence>
<dbReference type="AlphaFoldDB" id="A0A024V4T2"/>
<name>A0A024V4T2_PLAFA</name>
<gene>
    <name evidence="1" type="ORF">PFFVO_03064</name>
</gene>